<name>A0A497JG54_9ARCH</name>
<keyword evidence="1" id="KW-0812">Transmembrane</keyword>
<gene>
    <name evidence="2" type="ORF">DRO07_01265</name>
</gene>
<feature type="transmembrane region" description="Helical" evidence="1">
    <location>
        <begin position="12"/>
        <end position="31"/>
    </location>
</feature>
<dbReference type="SUPFAM" id="SSF52317">
    <property type="entry name" value="Class I glutamine amidotransferase-like"/>
    <property type="match status" value="1"/>
</dbReference>
<accession>A0A497JG54</accession>
<evidence type="ECO:0000313" key="2">
    <source>
        <dbReference type="EMBL" id="RLG69981.1"/>
    </source>
</evidence>
<dbReference type="AlphaFoldDB" id="A0A497JG54"/>
<reference evidence="2 3" key="1">
    <citation type="submission" date="2018-06" db="EMBL/GenBank/DDBJ databases">
        <title>Extensive metabolic versatility and redundancy in microbially diverse, dynamic hydrothermal sediments.</title>
        <authorList>
            <person name="Dombrowski N."/>
            <person name="Teske A."/>
            <person name="Baker B.J."/>
        </authorList>
    </citation>
    <scope>NUCLEOTIDE SEQUENCE [LARGE SCALE GENOMIC DNA]</scope>
    <source>
        <strain evidence="2">B9_G13</strain>
    </source>
</reference>
<sequence length="321" mass="36063">MLNDATKVAGLAVRILALLVLVFVLLYVLTWTNTLKCERIPGWCNIYYAIKGRPKILIAYGDYGLGNPDLLSDILANPEYVGVRPTVLHIDHINPGNLKEFDLVIVERARKMSTEKVKMFIDYANTGGRLVWTGDAAAELENPDNYLYEDEISFDKNAPHRVINPWARKLNDEAVLLNELLSLEYVDNYCNIKRCSGNEVLTGSIIPINRENPFVYGISTSLPLYLADEMDFAIVKPLAKGTSTTVLALDFGSKLFADGKEYPRTIPFMVANAKGNIVGLKIGENVAYYAMPPEYFAHPSLSAEHRYFQLIEKMYFGMLYG</sequence>
<dbReference type="InterPro" id="IPR029062">
    <property type="entry name" value="Class_I_gatase-like"/>
</dbReference>
<dbReference type="Proteomes" id="UP000277633">
    <property type="component" value="Unassembled WGS sequence"/>
</dbReference>
<evidence type="ECO:0000256" key="1">
    <source>
        <dbReference type="SAM" id="Phobius"/>
    </source>
</evidence>
<evidence type="ECO:0000313" key="3">
    <source>
        <dbReference type="Proteomes" id="UP000277633"/>
    </source>
</evidence>
<organism evidence="2 3">
    <name type="scientific">Candidatus Iainarchaeum sp</name>
    <dbReference type="NCBI Taxonomy" id="3101447"/>
    <lineage>
        <taxon>Archaea</taxon>
        <taxon>Candidatus Iainarchaeota</taxon>
        <taxon>Candidatus Iainarchaeia</taxon>
        <taxon>Candidatus Iainarchaeales</taxon>
        <taxon>Candidatus Iainarchaeaceae</taxon>
        <taxon>Candidatus Iainarchaeum</taxon>
    </lineage>
</organism>
<keyword evidence="1" id="KW-0472">Membrane</keyword>
<dbReference type="EMBL" id="QMWO01000031">
    <property type="protein sequence ID" value="RLG69981.1"/>
    <property type="molecule type" value="Genomic_DNA"/>
</dbReference>
<proteinExistence type="predicted"/>
<comment type="caution">
    <text evidence="2">The sequence shown here is derived from an EMBL/GenBank/DDBJ whole genome shotgun (WGS) entry which is preliminary data.</text>
</comment>
<protein>
    <submittedName>
        <fullName evidence="2">Uncharacterized protein</fullName>
    </submittedName>
</protein>
<keyword evidence="1" id="KW-1133">Transmembrane helix</keyword>